<feature type="transmembrane region" description="Helical" evidence="2">
    <location>
        <begin position="12"/>
        <end position="32"/>
    </location>
</feature>
<evidence type="ECO:0000313" key="3">
    <source>
        <dbReference type="EMBL" id="KAF2721080.1"/>
    </source>
</evidence>
<dbReference type="AlphaFoldDB" id="A0A9P4UQJ2"/>
<comment type="caution">
    <text evidence="3">The sequence shown here is derived from an EMBL/GenBank/DDBJ whole genome shotgun (WGS) entry which is preliminary data.</text>
</comment>
<evidence type="ECO:0000256" key="1">
    <source>
        <dbReference type="SAM" id="MobiDB-lite"/>
    </source>
</evidence>
<keyword evidence="2" id="KW-0472">Membrane</keyword>
<keyword evidence="2" id="KW-0812">Transmembrane</keyword>
<keyword evidence="4" id="KW-1185">Reference proteome</keyword>
<dbReference type="EMBL" id="MU003793">
    <property type="protein sequence ID" value="KAF2721080.1"/>
    <property type="molecule type" value="Genomic_DNA"/>
</dbReference>
<evidence type="ECO:0000313" key="4">
    <source>
        <dbReference type="Proteomes" id="UP000799441"/>
    </source>
</evidence>
<gene>
    <name evidence="3" type="ORF">K431DRAFT_285127</name>
</gene>
<dbReference type="PANTHER" id="PTHR36205">
    <property type="entry name" value="CHROMOSOME 19, WHOLE GENOME SHOTGUN SEQUENCE"/>
    <property type="match status" value="1"/>
</dbReference>
<dbReference type="InterPro" id="IPR021822">
    <property type="entry name" value="DUF3405"/>
</dbReference>
<evidence type="ECO:0000256" key="2">
    <source>
        <dbReference type="SAM" id="Phobius"/>
    </source>
</evidence>
<feature type="region of interest" description="Disordered" evidence="1">
    <location>
        <begin position="43"/>
        <end position="73"/>
    </location>
</feature>
<feature type="region of interest" description="Disordered" evidence="1">
    <location>
        <begin position="93"/>
        <end position="133"/>
    </location>
</feature>
<dbReference type="OrthoDB" id="3353407at2759"/>
<sequence length="829" mass="94859">MLFSPFASPRRLALLVLFSVIVAFFFINQVGYSERFPKYDAPWSKTGGGDSGKGSAQQPPGAPGDKADGAIPTSAVPKYDAANYDWSVQTGIPSSSPIASPSSSSSTTSTSEAADATSAASQAPPTLDEQAVNASQPIPKLSYDEQLLMAEQLLDWPDRPGHDANHWPPYEWYGKGMKDYDPNRWEGFDWNNDFYLNNGIKALQQEKFAEAVAYNPYPRYSGEEYKKEWKGAFMPCEGPRGKNLDDSKDDVLKAYPAIPHGFPGVMIGDAGVSGVDISYCFDRYHKYGPVGFEQEESKEVDDWQQPLDKPDWTTVNWGKLQDQCVQANEGRWSPNARARANIAAGKAMPTESEGDITESRGFETAPKYHYRTALLIRTWENYTYTDNDVQAIRSLITDLSLGSGGEYQVFLFVNMKSEELDFWNDKSVYEKVVRQQVPKEFWDIAVLWNEQVCKEWYPKVGDWQVYWHQFMPLQWFSKVHPEFEYIWNWETDARFTGNHYQFLEAVSNFSRYAPRKYMWERSQRFYFPAAHGSYENWLNDTDTLIERAIVEDNTYTPVWGPMPYKAEVQKPIGPKPPTTMEADDFKWGVGEEADLITLQPIWDPRNTEWSFRNKIWNFVPGKAPKFTQEDAMDSGYNDPEFKNIPRRVYINTLSRFSKRQLHAMHLENLAGRTTQAEMFPATAALHHGLKAIYAPHPIWTDRRWPAWYLDPVFNADGNRTAQWGQEFDSPYNHDREHNFGGWSWYYQSSFPSTLYRRWLGWKDPAGPLGGQLGGPEFENKEVYLPESHGGIKQGGEAMERVGGKGRMCLPPMLLHPVKNVVEHPEKKGQ</sequence>
<dbReference type="Proteomes" id="UP000799441">
    <property type="component" value="Unassembled WGS sequence"/>
</dbReference>
<organism evidence="3 4">
    <name type="scientific">Polychaeton citri CBS 116435</name>
    <dbReference type="NCBI Taxonomy" id="1314669"/>
    <lineage>
        <taxon>Eukaryota</taxon>
        <taxon>Fungi</taxon>
        <taxon>Dikarya</taxon>
        <taxon>Ascomycota</taxon>
        <taxon>Pezizomycotina</taxon>
        <taxon>Dothideomycetes</taxon>
        <taxon>Dothideomycetidae</taxon>
        <taxon>Capnodiales</taxon>
        <taxon>Capnodiaceae</taxon>
        <taxon>Polychaeton</taxon>
    </lineage>
</organism>
<proteinExistence type="predicted"/>
<accession>A0A9P4UQJ2</accession>
<protein>
    <submittedName>
        <fullName evidence="3">Uncharacterized protein</fullName>
    </submittedName>
</protein>
<dbReference type="PANTHER" id="PTHR36205:SF2">
    <property type="entry name" value="MAJOR FACILITATOR SUPERFAMILY TRANSPORTER"/>
    <property type="match status" value="1"/>
</dbReference>
<keyword evidence="2" id="KW-1133">Transmembrane helix</keyword>
<reference evidence="3" key="1">
    <citation type="journal article" date="2020" name="Stud. Mycol.">
        <title>101 Dothideomycetes genomes: a test case for predicting lifestyles and emergence of pathogens.</title>
        <authorList>
            <person name="Haridas S."/>
            <person name="Albert R."/>
            <person name="Binder M."/>
            <person name="Bloem J."/>
            <person name="Labutti K."/>
            <person name="Salamov A."/>
            <person name="Andreopoulos B."/>
            <person name="Baker S."/>
            <person name="Barry K."/>
            <person name="Bills G."/>
            <person name="Bluhm B."/>
            <person name="Cannon C."/>
            <person name="Castanera R."/>
            <person name="Culley D."/>
            <person name="Daum C."/>
            <person name="Ezra D."/>
            <person name="Gonzalez J."/>
            <person name="Henrissat B."/>
            <person name="Kuo A."/>
            <person name="Liang C."/>
            <person name="Lipzen A."/>
            <person name="Lutzoni F."/>
            <person name="Magnuson J."/>
            <person name="Mondo S."/>
            <person name="Nolan M."/>
            <person name="Ohm R."/>
            <person name="Pangilinan J."/>
            <person name="Park H.-J."/>
            <person name="Ramirez L."/>
            <person name="Alfaro M."/>
            <person name="Sun H."/>
            <person name="Tritt A."/>
            <person name="Yoshinaga Y."/>
            <person name="Zwiers L.-H."/>
            <person name="Turgeon B."/>
            <person name="Goodwin S."/>
            <person name="Spatafora J."/>
            <person name="Crous P."/>
            <person name="Grigoriev I."/>
        </authorList>
    </citation>
    <scope>NUCLEOTIDE SEQUENCE</scope>
    <source>
        <strain evidence="3">CBS 116435</strain>
    </source>
</reference>
<dbReference type="Pfam" id="PF11885">
    <property type="entry name" value="DUF3405"/>
    <property type="match status" value="1"/>
</dbReference>
<name>A0A9P4UQJ2_9PEZI</name>
<feature type="compositionally biased region" description="Low complexity" evidence="1">
    <location>
        <begin position="93"/>
        <end position="126"/>
    </location>
</feature>